<dbReference type="GO" id="GO:0016491">
    <property type="term" value="F:oxidoreductase activity"/>
    <property type="evidence" value="ECO:0007669"/>
    <property type="project" value="UniProtKB-KW"/>
</dbReference>
<keyword evidence="6" id="KW-1185">Reference proteome</keyword>
<reference evidence="5" key="2">
    <citation type="submission" date="2019-02" db="EMBL/GenBank/DDBJ databases">
        <authorList>
            <person name="Chen S.-C."/>
            <person name="Chien H.-H."/>
            <person name="Lai M.-C."/>
        </authorList>
    </citation>
    <scope>NUCLEOTIDE SEQUENCE</scope>
    <source>
        <strain evidence="5">N2F9704</strain>
    </source>
</reference>
<keyword evidence="1" id="KW-0285">Flavoprotein</keyword>
<dbReference type="AlphaFoldDB" id="A0A8A3S7P8"/>
<dbReference type="PANTHER" id="PTHR23026:SF90">
    <property type="entry name" value="IODOTYROSINE DEIODINASE 1"/>
    <property type="match status" value="1"/>
</dbReference>
<keyword evidence="2" id="KW-0288">FMN</keyword>
<evidence type="ECO:0000256" key="2">
    <source>
        <dbReference type="ARBA" id="ARBA00022643"/>
    </source>
</evidence>
<dbReference type="InterPro" id="IPR029479">
    <property type="entry name" value="Nitroreductase"/>
</dbReference>
<name>A0A8A3S7P8_9EURY</name>
<dbReference type="EMBL" id="CP036172">
    <property type="protein sequence ID" value="QSZ67953.1"/>
    <property type="molecule type" value="Genomic_DNA"/>
</dbReference>
<evidence type="ECO:0000256" key="1">
    <source>
        <dbReference type="ARBA" id="ARBA00022630"/>
    </source>
</evidence>
<evidence type="ECO:0000313" key="5">
    <source>
        <dbReference type="EMBL" id="QSZ67953.1"/>
    </source>
</evidence>
<dbReference type="PANTHER" id="PTHR23026">
    <property type="entry name" value="NADPH NITROREDUCTASE"/>
    <property type="match status" value="1"/>
</dbReference>
<feature type="domain" description="Nitroreductase" evidence="4">
    <location>
        <begin position="12"/>
        <end position="174"/>
    </location>
</feature>
<gene>
    <name evidence="5" type="ORF">RJ40_10825</name>
</gene>
<accession>A0A8A3S7P8</accession>
<dbReference type="SUPFAM" id="SSF55469">
    <property type="entry name" value="FMN-dependent nitroreductase-like"/>
    <property type="match status" value="1"/>
</dbReference>
<sequence length="192" mass="21023">MPTDVEMVLAAIRGRRSIRAYEERPLDEETVTAIIDAGVHAPTALGLQPWRFIVVRKRGLMKQISDYCKPILCTMLEGATDETSAGFRDLLSREDFEIFYGAPVLVLVLGDEKNPYSIYDCTLCAGTMMLAAHAMGIGSCWIGSAGPVAGNSELMRALEVPAGYEIIAPLIFGYPGERPEMPVRSRPGITWV</sequence>
<organism evidence="5 6">
    <name type="scientific">Methanofollis aquaemaris</name>
    <dbReference type="NCBI Taxonomy" id="126734"/>
    <lineage>
        <taxon>Archaea</taxon>
        <taxon>Methanobacteriati</taxon>
        <taxon>Methanobacteriota</taxon>
        <taxon>Stenosarchaea group</taxon>
        <taxon>Methanomicrobia</taxon>
        <taxon>Methanomicrobiales</taxon>
        <taxon>Methanomicrobiaceae</taxon>
        <taxon>Methanofollis</taxon>
    </lineage>
</organism>
<dbReference type="RefSeq" id="WP_265580877.1">
    <property type="nucleotide sequence ID" value="NZ_CP036172.1"/>
</dbReference>
<protein>
    <submittedName>
        <fullName evidence="5">Nitroreductase family protein</fullName>
    </submittedName>
</protein>
<proteinExistence type="predicted"/>
<dbReference type="Pfam" id="PF00881">
    <property type="entry name" value="Nitroreductase"/>
    <property type="match status" value="1"/>
</dbReference>
<dbReference type="InterPro" id="IPR050627">
    <property type="entry name" value="Nitroreductase/BluB"/>
</dbReference>
<dbReference type="GeneID" id="76424864"/>
<evidence type="ECO:0000256" key="3">
    <source>
        <dbReference type="ARBA" id="ARBA00023002"/>
    </source>
</evidence>
<reference evidence="5" key="1">
    <citation type="journal article" date="2001" name="Int. J. Syst. Evol. Microbiol.">
        <title>Methanofollis aquaemaris sp. nov., a methanogen isolated from an aquaculture fish pond.</title>
        <authorList>
            <person name="Lai M.C."/>
            <person name="Chen S.C."/>
        </authorList>
    </citation>
    <scope>NUCLEOTIDE SEQUENCE</scope>
    <source>
        <strain evidence="5">N2F9704</strain>
    </source>
</reference>
<dbReference type="InterPro" id="IPR000415">
    <property type="entry name" value="Nitroreductase-like"/>
</dbReference>
<evidence type="ECO:0000259" key="4">
    <source>
        <dbReference type="Pfam" id="PF00881"/>
    </source>
</evidence>
<keyword evidence="3" id="KW-0560">Oxidoreductase</keyword>
<dbReference type="KEGG" id="maqe:RJ40_10825"/>
<dbReference type="CDD" id="cd02136">
    <property type="entry name" value="PnbA_NfnB-like"/>
    <property type="match status" value="1"/>
</dbReference>
<dbReference type="Gene3D" id="3.40.109.10">
    <property type="entry name" value="NADH Oxidase"/>
    <property type="match status" value="1"/>
</dbReference>
<dbReference type="Proteomes" id="UP001042704">
    <property type="component" value="Chromosome"/>
</dbReference>
<evidence type="ECO:0000313" key="6">
    <source>
        <dbReference type="Proteomes" id="UP001042704"/>
    </source>
</evidence>